<feature type="compositionally biased region" description="Basic residues" evidence="1">
    <location>
        <begin position="8"/>
        <end position="24"/>
    </location>
</feature>
<evidence type="ECO:0000256" key="1">
    <source>
        <dbReference type="SAM" id="MobiDB-lite"/>
    </source>
</evidence>
<sequence>MANTKSRCNIRSRRSISKKNKSRKNVSQLGGHPCDGVKDKWWDSRVNDWRCAVDRDYRSPQQILAEKRKFEDPPFVWQHITHDQKDGYLQAVREEEMNKKGMSFQSVTSSVTNILDTSIKSWRSKEGGRTALVRLFDNHQVIGGQIEASLGYGELESCLLHGFDGEYYIGPSALIEFCKIPWTPEIKKLFDKISKLNLRPNVIENFQKHVQQLGYRI</sequence>
<proteinExistence type="predicted"/>
<evidence type="ECO:0000313" key="2">
    <source>
        <dbReference type="EMBL" id="QHU32765.1"/>
    </source>
</evidence>
<reference evidence="2" key="1">
    <citation type="journal article" date="2020" name="Nature">
        <title>Giant virus diversity and host interactions through global metagenomics.</title>
        <authorList>
            <person name="Schulz F."/>
            <person name="Roux S."/>
            <person name="Paez-Espino D."/>
            <person name="Jungbluth S."/>
            <person name="Walsh D.A."/>
            <person name="Denef V.J."/>
            <person name="McMahon K.D."/>
            <person name="Konstantinidis K.T."/>
            <person name="Eloe-Fadrosh E.A."/>
            <person name="Kyrpides N.C."/>
            <person name="Woyke T."/>
        </authorList>
    </citation>
    <scope>NUCLEOTIDE SEQUENCE</scope>
    <source>
        <strain evidence="2">GVMAG-M-3300027969-2</strain>
    </source>
</reference>
<dbReference type="EMBL" id="MN740541">
    <property type="protein sequence ID" value="QHU32765.1"/>
    <property type="molecule type" value="Genomic_DNA"/>
</dbReference>
<dbReference type="AlphaFoldDB" id="A0A6C0LRY3"/>
<organism evidence="2">
    <name type="scientific">viral metagenome</name>
    <dbReference type="NCBI Taxonomy" id="1070528"/>
    <lineage>
        <taxon>unclassified sequences</taxon>
        <taxon>metagenomes</taxon>
        <taxon>organismal metagenomes</taxon>
    </lineage>
</organism>
<feature type="region of interest" description="Disordered" evidence="1">
    <location>
        <begin position="1"/>
        <end position="31"/>
    </location>
</feature>
<accession>A0A6C0LRY3</accession>
<name>A0A6C0LRY3_9ZZZZ</name>
<protein>
    <submittedName>
        <fullName evidence="2">Uncharacterized protein</fullName>
    </submittedName>
</protein>